<dbReference type="Proteomes" id="UP000183700">
    <property type="component" value="Unassembled WGS sequence"/>
</dbReference>
<dbReference type="PROSITE" id="PS51257">
    <property type="entry name" value="PROKAR_LIPOPROTEIN"/>
    <property type="match status" value="1"/>
</dbReference>
<dbReference type="SMART" id="SM00450">
    <property type="entry name" value="RHOD"/>
    <property type="match status" value="1"/>
</dbReference>
<evidence type="ECO:0000256" key="1">
    <source>
        <dbReference type="SAM" id="Phobius"/>
    </source>
</evidence>
<keyword evidence="4" id="KW-1185">Reference proteome</keyword>
<dbReference type="InterPro" id="IPR036873">
    <property type="entry name" value="Rhodanese-like_dom_sf"/>
</dbReference>
<dbReference type="CDD" id="cd00158">
    <property type="entry name" value="RHOD"/>
    <property type="match status" value="1"/>
</dbReference>
<evidence type="ECO:0000313" key="3">
    <source>
        <dbReference type="EMBL" id="OJG36280.1"/>
    </source>
</evidence>
<dbReference type="Gene3D" id="3.40.250.10">
    <property type="entry name" value="Rhodanese-like domain"/>
    <property type="match status" value="1"/>
</dbReference>
<reference evidence="3 4" key="1">
    <citation type="submission" date="2014-12" db="EMBL/GenBank/DDBJ databases">
        <title>Draft genome sequences of 29 type strains of Enterococci.</title>
        <authorList>
            <person name="Zhong Z."/>
            <person name="Sun Z."/>
            <person name="Liu W."/>
            <person name="Zhang W."/>
            <person name="Zhang H."/>
        </authorList>
    </citation>
    <scope>NUCLEOTIDE SEQUENCE [LARGE SCALE GENOMIC DNA]</scope>
    <source>
        <strain evidence="3 4">DSM 22802</strain>
    </source>
</reference>
<dbReference type="STRING" id="319970.RV00_GL001639"/>
<dbReference type="InterPro" id="IPR001763">
    <property type="entry name" value="Rhodanese-like_dom"/>
</dbReference>
<dbReference type="PROSITE" id="PS50206">
    <property type="entry name" value="RHODANESE_3"/>
    <property type="match status" value="1"/>
</dbReference>
<proteinExistence type="predicted"/>
<comment type="caution">
    <text evidence="3">The sequence shown here is derived from an EMBL/GenBank/DDBJ whole genome shotgun (WGS) entry which is preliminary data.</text>
</comment>
<dbReference type="AlphaFoldDB" id="A0A1L8SW42"/>
<name>A0A1L8SW42_9ENTE</name>
<keyword evidence="1" id="KW-0812">Transmembrane</keyword>
<evidence type="ECO:0000259" key="2">
    <source>
        <dbReference type="PROSITE" id="PS50206"/>
    </source>
</evidence>
<feature type="transmembrane region" description="Helical" evidence="1">
    <location>
        <begin position="12"/>
        <end position="30"/>
    </location>
</feature>
<evidence type="ECO:0000313" key="4">
    <source>
        <dbReference type="Proteomes" id="UP000183700"/>
    </source>
</evidence>
<sequence>MEEGFKVKKRVNGIVMILLAVFAVVVTGCAKGDAKEDRAEADIDWQMIAPKDMKKVIESESKDSYQIIDIQPESDFKKGHLPNSISVPAYPVDTEKLEKVVVDHADQFKEGDNPIYVVCPGGGSGAKRTVSILIDEGVDASRMHIIENGAKKWPYKDDKKLWVTE</sequence>
<accession>A0A1L8SW42</accession>
<dbReference type="EMBL" id="JXKM01000003">
    <property type="protein sequence ID" value="OJG36280.1"/>
    <property type="molecule type" value="Genomic_DNA"/>
</dbReference>
<gene>
    <name evidence="3" type="ORF">RV00_GL001639</name>
</gene>
<dbReference type="Pfam" id="PF00581">
    <property type="entry name" value="Rhodanese"/>
    <property type="match status" value="1"/>
</dbReference>
<dbReference type="SUPFAM" id="SSF52821">
    <property type="entry name" value="Rhodanese/Cell cycle control phosphatase"/>
    <property type="match status" value="1"/>
</dbReference>
<protein>
    <recommendedName>
        <fullName evidence="2">Rhodanese domain-containing protein</fullName>
    </recommendedName>
</protein>
<keyword evidence="1" id="KW-0472">Membrane</keyword>
<keyword evidence="1" id="KW-1133">Transmembrane helix</keyword>
<feature type="domain" description="Rhodanese" evidence="2">
    <location>
        <begin position="61"/>
        <end position="159"/>
    </location>
</feature>
<organism evidence="3 4">
    <name type="scientific">Enterococcus devriesei</name>
    <dbReference type="NCBI Taxonomy" id="319970"/>
    <lineage>
        <taxon>Bacteria</taxon>
        <taxon>Bacillati</taxon>
        <taxon>Bacillota</taxon>
        <taxon>Bacilli</taxon>
        <taxon>Lactobacillales</taxon>
        <taxon>Enterococcaceae</taxon>
        <taxon>Enterococcus</taxon>
    </lineage>
</organism>